<accession>A0AAV5CF05</accession>
<sequence length="87" mass="8957">MARERAEAAAGKVTCAAWVRRRDDDGLGPRLLVAFGRGATPSSPPLLDLLAFDAASEPLGSPSSSLRAHAGPFSSSSALLLLALEPD</sequence>
<comment type="caution">
    <text evidence="1">The sequence shown here is derived from an EMBL/GenBank/DDBJ whole genome shotgun (WGS) entry which is preliminary data.</text>
</comment>
<keyword evidence="2" id="KW-1185">Reference proteome</keyword>
<evidence type="ECO:0000313" key="1">
    <source>
        <dbReference type="EMBL" id="GJM96937.1"/>
    </source>
</evidence>
<organism evidence="1 2">
    <name type="scientific">Eleusine coracana subsp. coracana</name>
    <dbReference type="NCBI Taxonomy" id="191504"/>
    <lineage>
        <taxon>Eukaryota</taxon>
        <taxon>Viridiplantae</taxon>
        <taxon>Streptophyta</taxon>
        <taxon>Embryophyta</taxon>
        <taxon>Tracheophyta</taxon>
        <taxon>Spermatophyta</taxon>
        <taxon>Magnoliopsida</taxon>
        <taxon>Liliopsida</taxon>
        <taxon>Poales</taxon>
        <taxon>Poaceae</taxon>
        <taxon>PACMAD clade</taxon>
        <taxon>Chloridoideae</taxon>
        <taxon>Cynodonteae</taxon>
        <taxon>Eleusininae</taxon>
        <taxon>Eleusine</taxon>
    </lineage>
</organism>
<gene>
    <name evidence="1" type="primary">ga13817</name>
    <name evidence="1" type="ORF">PR202_ga13817</name>
</gene>
<reference evidence="1" key="2">
    <citation type="submission" date="2021-12" db="EMBL/GenBank/DDBJ databases">
        <title>Resequencing data analysis of finger millet.</title>
        <authorList>
            <person name="Hatakeyama M."/>
            <person name="Aluri S."/>
            <person name="Balachadran M.T."/>
            <person name="Sivarajan S.R."/>
            <person name="Poveda L."/>
            <person name="Shimizu-Inatsugi R."/>
            <person name="Schlapbach R."/>
            <person name="Sreeman S.M."/>
            <person name="Shimizu K.K."/>
        </authorList>
    </citation>
    <scope>NUCLEOTIDE SEQUENCE</scope>
</reference>
<reference evidence="1" key="1">
    <citation type="journal article" date="2018" name="DNA Res.">
        <title>Multiple hybrid de novo genome assembly of finger millet, an orphan allotetraploid crop.</title>
        <authorList>
            <person name="Hatakeyama M."/>
            <person name="Aluri S."/>
            <person name="Balachadran M.T."/>
            <person name="Sivarajan S.R."/>
            <person name="Patrignani A."/>
            <person name="Gruter S."/>
            <person name="Poveda L."/>
            <person name="Shimizu-Inatsugi R."/>
            <person name="Baeten J."/>
            <person name="Francoijs K.J."/>
            <person name="Nataraja K.N."/>
            <person name="Reddy Y.A.N."/>
            <person name="Phadnis S."/>
            <person name="Ravikumar R.L."/>
            <person name="Schlapbach R."/>
            <person name="Sreeman S.M."/>
            <person name="Shimizu K.K."/>
        </authorList>
    </citation>
    <scope>NUCLEOTIDE SEQUENCE</scope>
</reference>
<dbReference type="EMBL" id="BQKI01000006">
    <property type="protein sequence ID" value="GJM96937.1"/>
    <property type="molecule type" value="Genomic_DNA"/>
</dbReference>
<dbReference type="Proteomes" id="UP001054889">
    <property type="component" value="Unassembled WGS sequence"/>
</dbReference>
<evidence type="ECO:0000313" key="2">
    <source>
        <dbReference type="Proteomes" id="UP001054889"/>
    </source>
</evidence>
<dbReference type="AlphaFoldDB" id="A0AAV5CF05"/>
<protein>
    <submittedName>
        <fullName evidence="1">Uncharacterized protein</fullName>
    </submittedName>
</protein>
<name>A0AAV5CF05_ELECO</name>
<proteinExistence type="predicted"/>